<name>A0AAN7V545_9COLE</name>
<protein>
    <submittedName>
        <fullName evidence="2">Uncharacterized protein</fullName>
    </submittedName>
</protein>
<feature type="region of interest" description="Disordered" evidence="1">
    <location>
        <begin position="139"/>
        <end position="201"/>
    </location>
</feature>
<feature type="compositionally biased region" description="Basic and acidic residues" evidence="1">
    <location>
        <begin position="1"/>
        <end position="10"/>
    </location>
</feature>
<evidence type="ECO:0000256" key="1">
    <source>
        <dbReference type="SAM" id="MobiDB-lite"/>
    </source>
</evidence>
<sequence length="260" mass="29299">MDHVTAKHQEGTVPENGPTSFTAIVSNEYGTEDIVTEDGVTLKENVAENIVTENDPKPSTSGIHLNKKGITLNEISSVKPSASAIDLGEGGTPLKNVPTPFKTCLFWPKAQTNKEKKRKTKEKLPAVATSELWKQYQQKKDNLKEEQEKAKEERKLKREAKQKISNIKTKQAKRKIISSSSSSEEDLHYQPQPPRSKINSKHLRGGEFVIVRYEGEYYPGVVKALTDKRGFGSVMQKGLTNTWKWPSKTAYIMIFGILWR</sequence>
<proteinExistence type="predicted"/>
<keyword evidence="3" id="KW-1185">Reference proteome</keyword>
<feature type="compositionally biased region" description="Basic and acidic residues" evidence="1">
    <location>
        <begin position="139"/>
        <end position="162"/>
    </location>
</feature>
<gene>
    <name evidence="2" type="ORF">RI129_011683</name>
</gene>
<reference evidence="2 3" key="1">
    <citation type="journal article" date="2024" name="Insects">
        <title>An Improved Chromosome-Level Genome Assembly of the Firefly Pyrocoelia pectoralis.</title>
        <authorList>
            <person name="Fu X."/>
            <person name="Meyer-Rochow V.B."/>
            <person name="Ballantyne L."/>
            <person name="Zhu X."/>
        </authorList>
    </citation>
    <scope>NUCLEOTIDE SEQUENCE [LARGE SCALE GENOMIC DNA]</scope>
    <source>
        <strain evidence="2">XCY_ONT2</strain>
    </source>
</reference>
<organism evidence="2 3">
    <name type="scientific">Pyrocoelia pectoralis</name>
    <dbReference type="NCBI Taxonomy" id="417401"/>
    <lineage>
        <taxon>Eukaryota</taxon>
        <taxon>Metazoa</taxon>
        <taxon>Ecdysozoa</taxon>
        <taxon>Arthropoda</taxon>
        <taxon>Hexapoda</taxon>
        <taxon>Insecta</taxon>
        <taxon>Pterygota</taxon>
        <taxon>Neoptera</taxon>
        <taxon>Endopterygota</taxon>
        <taxon>Coleoptera</taxon>
        <taxon>Polyphaga</taxon>
        <taxon>Elateriformia</taxon>
        <taxon>Elateroidea</taxon>
        <taxon>Lampyridae</taxon>
        <taxon>Lampyrinae</taxon>
        <taxon>Pyrocoelia</taxon>
    </lineage>
</organism>
<evidence type="ECO:0000313" key="2">
    <source>
        <dbReference type="EMBL" id="KAK5639191.1"/>
    </source>
</evidence>
<dbReference type="Proteomes" id="UP001329430">
    <property type="component" value="Chromosome 9"/>
</dbReference>
<accession>A0AAN7V545</accession>
<feature type="region of interest" description="Disordered" evidence="1">
    <location>
        <begin position="1"/>
        <end position="22"/>
    </location>
</feature>
<comment type="caution">
    <text evidence="2">The sequence shown here is derived from an EMBL/GenBank/DDBJ whole genome shotgun (WGS) entry which is preliminary data.</text>
</comment>
<evidence type="ECO:0000313" key="3">
    <source>
        <dbReference type="Proteomes" id="UP001329430"/>
    </source>
</evidence>
<dbReference type="AlphaFoldDB" id="A0AAN7V545"/>
<dbReference type="EMBL" id="JAVRBK010000009">
    <property type="protein sequence ID" value="KAK5639191.1"/>
    <property type="molecule type" value="Genomic_DNA"/>
</dbReference>